<proteinExistence type="predicted"/>
<name>G4QCT0_TAYAM</name>
<dbReference type="AlphaFoldDB" id="G4QCT0"/>
<dbReference type="HOGENOM" id="CLU_3085685_0_0_4"/>
<dbReference type="EMBL" id="CP003059">
    <property type="protein sequence ID" value="AEP36210.1"/>
    <property type="molecule type" value="Genomic_DNA"/>
</dbReference>
<evidence type="ECO:0000313" key="1">
    <source>
        <dbReference type="EMBL" id="AEP36210.1"/>
    </source>
</evidence>
<dbReference type="Proteomes" id="UP000009284">
    <property type="component" value="Chromosome"/>
</dbReference>
<protein>
    <submittedName>
        <fullName evidence="1">Uncharacterized protein</fullName>
    </submittedName>
</protein>
<dbReference type="KEGG" id="tas:TASI_0435"/>
<sequence>MAGSLKSTHLDEGSIDCNSTVIPDDADIDNVLQIVKSAGDAYMSELKNQTRN</sequence>
<keyword evidence="2" id="KW-1185">Reference proteome</keyword>
<gene>
    <name evidence="1" type="ordered locus">TASI_0435</name>
</gene>
<reference evidence="1 2" key="2">
    <citation type="journal article" date="2012" name="PLoS ONE">
        <title>Genomic characterization of the taylorella genus.</title>
        <authorList>
            <person name="Hebert L."/>
            <person name="Moumen B."/>
            <person name="Pons N."/>
            <person name="Duquesne F."/>
            <person name="Breuil M.F."/>
            <person name="Goux D."/>
            <person name="Batto J.M."/>
            <person name="Laugier C."/>
            <person name="Renault P."/>
            <person name="Petry S."/>
        </authorList>
    </citation>
    <scope>NUCLEOTIDE SEQUENCE [LARGE SCALE GENOMIC DNA]</scope>
    <source>
        <strain evidence="1 2">MCE3</strain>
    </source>
</reference>
<dbReference type="STRING" id="1008459.TASI_0435"/>
<accession>G4QCT0</accession>
<organism evidence="1 2">
    <name type="scientific">Taylorella asinigenitalis (strain MCE3)</name>
    <dbReference type="NCBI Taxonomy" id="1008459"/>
    <lineage>
        <taxon>Bacteria</taxon>
        <taxon>Pseudomonadati</taxon>
        <taxon>Pseudomonadota</taxon>
        <taxon>Betaproteobacteria</taxon>
        <taxon>Burkholderiales</taxon>
        <taxon>Alcaligenaceae</taxon>
        <taxon>Taylorella</taxon>
    </lineage>
</organism>
<reference key="1">
    <citation type="submission" date="2011-09" db="EMBL/GenBank/DDBJ databases">
        <title>Genomic characterization of the Taylorella genus.</title>
        <authorList>
            <person name="Hebert L."/>
            <person name="Moumen B."/>
            <person name="Pons N."/>
            <person name="Duquesne F."/>
            <person name="Breuil M.-F."/>
            <person name="Goux D."/>
            <person name="Batto J.-M."/>
            <person name="Renault P."/>
            <person name="Laugier C."/>
            <person name="Petry S."/>
        </authorList>
    </citation>
    <scope>NUCLEOTIDE SEQUENCE</scope>
    <source>
        <strain>MCE3</strain>
    </source>
</reference>
<evidence type="ECO:0000313" key="2">
    <source>
        <dbReference type="Proteomes" id="UP000009284"/>
    </source>
</evidence>